<dbReference type="Pfam" id="PF01584">
    <property type="entry name" value="CheW"/>
    <property type="match status" value="1"/>
</dbReference>
<feature type="domain" description="CheW-like" evidence="5">
    <location>
        <begin position="20"/>
        <end position="164"/>
    </location>
</feature>
<dbReference type="PATRIC" id="fig|75588.4.peg.4810"/>
<dbReference type="GO" id="GO:0006935">
    <property type="term" value="P:chemotaxis"/>
    <property type="evidence" value="ECO:0007669"/>
    <property type="project" value="UniProtKB-KW"/>
</dbReference>
<reference evidence="6 7" key="1">
    <citation type="submission" date="2015-02" db="EMBL/GenBank/DDBJ databases">
        <title>Pseudomonas helleri sp. nov. and Pseudomonas weihenstephanensis sp. nov., isolated from raw cows milk.</title>
        <authorList>
            <person name="von Neubeck M."/>
            <person name="Huptas C."/>
            <person name="Wenning M."/>
            <person name="Scherer S."/>
        </authorList>
    </citation>
    <scope>NUCLEOTIDE SEQUENCE [LARGE SCALE GENOMIC DNA]</scope>
    <source>
        <strain evidence="6 7">DSM 17149</strain>
    </source>
</reference>
<keyword evidence="4" id="KW-0145">Chemotaxis</keyword>
<comment type="subcellular location">
    <subcellularLocation>
        <location evidence="1">Cytoplasm</location>
    </subcellularLocation>
</comment>
<keyword evidence="3" id="KW-0963">Cytoplasm</keyword>
<evidence type="ECO:0000313" key="7">
    <source>
        <dbReference type="Proteomes" id="UP000051446"/>
    </source>
</evidence>
<dbReference type="AlphaFoldDB" id="A0A0R2YBZ0"/>
<dbReference type="InterPro" id="IPR036061">
    <property type="entry name" value="CheW-like_dom_sf"/>
</dbReference>
<sequence>MSASAVVPGTSAPALQGGEPLQYLTFSADQEMYAVNTLSVREIIEYSQVTSVPMMPEFLRGVINLRGSVVPVVDLKARFGKGVTDLGSRTCIVILEAAKEGESQVLGVVVDSVSEVIEILDIDIKPAPAFGNPIRTDFIRGMTKVRGAFVTLLQIEQVLCVDEIAGLMRA</sequence>
<dbReference type="SMART" id="SM00260">
    <property type="entry name" value="CheW"/>
    <property type="match status" value="1"/>
</dbReference>
<dbReference type="GO" id="GO:0005829">
    <property type="term" value="C:cytosol"/>
    <property type="evidence" value="ECO:0007669"/>
    <property type="project" value="TreeGrafter"/>
</dbReference>
<dbReference type="Gene3D" id="2.40.50.180">
    <property type="entry name" value="CheA-289, Domain 4"/>
    <property type="match status" value="1"/>
</dbReference>
<evidence type="ECO:0000256" key="3">
    <source>
        <dbReference type="ARBA" id="ARBA00022490"/>
    </source>
</evidence>
<dbReference type="FunFam" id="2.40.50.180:FF:000002">
    <property type="entry name" value="Chemotaxis protein CheW"/>
    <property type="match status" value="1"/>
</dbReference>
<accession>A0A0R2YBZ0</accession>
<dbReference type="EMBL" id="JYLH01000006">
    <property type="protein sequence ID" value="KRP45846.1"/>
    <property type="molecule type" value="Genomic_DNA"/>
</dbReference>
<dbReference type="PROSITE" id="PS50851">
    <property type="entry name" value="CHEW"/>
    <property type="match status" value="1"/>
</dbReference>
<gene>
    <name evidence="6" type="ORF">TU73_12005</name>
</gene>
<dbReference type="InterPro" id="IPR039315">
    <property type="entry name" value="CheW"/>
</dbReference>
<dbReference type="PANTHER" id="PTHR22617:SF41">
    <property type="entry name" value="CHEMOTAXIS SIGNAL TRANSDUCTION SYSTEM ADAPTOR PROTEIN CHEW"/>
    <property type="match status" value="1"/>
</dbReference>
<evidence type="ECO:0000256" key="4">
    <source>
        <dbReference type="ARBA" id="ARBA00022500"/>
    </source>
</evidence>
<dbReference type="PANTHER" id="PTHR22617">
    <property type="entry name" value="CHEMOTAXIS SENSOR HISTIDINE KINASE-RELATED"/>
    <property type="match status" value="1"/>
</dbReference>
<proteinExistence type="predicted"/>
<name>A0A0R2YBZ0_9PSED</name>
<dbReference type="InterPro" id="IPR002545">
    <property type="entry name" value="CheW-lke_dom"/>
</dbReference>
<dbReference type="Gene3D" id="2.30.30.40">
    <property type="entry name" value="SH3 Domains"/>
    <property type="match status" value="1"/>
</dbReference>
<evidence type="ECO:0000313" key="6">
    <source>
        <dbReference type="EMBL" id="KRP45846.1"/>
    </source>
</evidence>
<dbReference type="Proteomes" id="UP000051446">
    <property type="component" value="Unassembled WGS sequence"/>
</dbReference>
<dbReference type="RefSeq" id="WP_057012365.1">
    <property type="nucleotide sequence ID" value="NZ_JYLH01000006.1"/>
</dbReference>
<organism evidence="6 7">
    <name type="scientific">Pseudomonas libanensis</name>
    <dbReference type="NCBI Taxonomy" id="75588"/>
    <lineage>
        <taxon>Bacteria</taxon>
        <taxon>Pseudomonadati</taxon>
        <taxon>Pseudomonadota</taxon>
        <taxon>Gammaproteobacteria</taxon>
        <taxon>Pseudomonadales</taxon>
        <taxon>Pseudomonadaceae</taxon>
        <taxon>Pseudomonas</taxon>
    </lineage>
</organism>
<dbReference type="GO" id="GO:0007165">
    <property type="term" value="P:signal transduction"/>
    <property type="evidence" value="ECO:0007669"/>
    <property type="project" value="InterPro"/>
</dbReference>
<comment type="caution">
    <text evidence="6">The sequence shown here is derived from an EMBL/GenBank/DDBJ whole genome shotgun (WGS) entry which is preliminary data.</text>
</comment>
<evidence type="ECO:0000256" key="2">
    <source>
        <dbReference type="ARBA" id="ARBA00021483"/>
    </source>
</evidence>
<evidence type="ECO:0000259" key="5">
    <source>
        <dbReference type="PROSITE" id="PS50851"/>
    </source>
</evidence>
<evidence type="ECO:0000256" key="1">
    <source>
        <dbReference type="ARBA" id="ARBA00004496"/>
    </source>
</evidence>
<dbReference type="SUPFAM" id="SSF50341">
    <property type="entry name" value="CheW-like"/>
    <property type="match status" value="1"/>
</dbReference>
<protein>
    <recommendedName>
        <fullName evidence="2">Chemotaxis protein CheW</fullName>
    </recommendedName>
</protein>